<dbReference type="GO" id="GO:0051213">
    <property type="term" value="F:dioxygenase activity"/>
    <property type="evidence" value="ECO:0007669"/>
    <property type="project" value="UniProtKB-KW"/>
</dbReference>
<dbReference type="RefSeq" id="WP_183221101.1">
    <property type="nucleotide sequence ID" value="NZ_BMPW01000005.1"/>
</dbReference>
<dbReference type="SUPFAM" id="SSF54593">
    <property type="entry name" value="Glyoxalase/Bleomycin resistance protein/Dihydroxybiphenyl dioxygenase"/>
    <property type="match status" value="1"/>
</dbReference>
<comment type="caution">
    <text evidence="2">The sequence shown here is derived from an EMBL/GenBank/DDBJ whole genome shotgun (WGS) entry which is preliminary data.</text>
</comment>
<dbReference type="EMBL" id="JACHXF010000007">
    <property type="protein sequence ID" value="MBB3095960.1"/>
    <property type="molecule type" value="Genomic_DNA"/>
</dbReference>
<evidence type="ECO:0000313" key="3">
    <source>
        <dbReference type="Proteomes" id="UP000590749"/>
    </source>
</evidence>
<dbReference type="PROSITE" id="PS51819">
    <property type="entry name" value="VOC"/>
    <property type="match status" value="1"/>
</dbReference>
<dbReference type="PANTHER" id="PTHR36437">
    <property type="entry name" value="GLYOXALASE/BLEOMYCIN RESISTANCE PROTEIN/DIOXYGENASE"/>
    <property type="match status" value="1"/>
</dbReference>
<dbReference type="PANTHER" id="PTHR36437:SF2">
    <property type="entry name" value="GLYOXALASE_BLEOMYCIN RESISTANCE PROTEIN_DIOXYGENASE"/>
    <property type="match status" value="1"/>
</dbReference>
<dbReference type="Proteomes" id="UP000590749">
    <property type="component" value="Unassembled WGS sequence"/>
</dbReference>
<keyword evidence="2" id="KW-0560">Oxidoreductase</keyword>
<dbReference type="GO" id="GO:0016829">
    <property type="term" value="F:lyase activity"/>
    <property type="evidence" value="ECO:0007669"/>
    <property type="project" value="UniProtKB-KW"/>
</dbReference>
<name>A0A7W5AH37_9ACTN</name>
<keyword evidence="3" id="KW-1185">Reference proteome</keyword>
<keyword evidence="2" id="KW-0223">Dioxygenase</keyword>
<accession>A0A7W5AH37</accession>
<keyword evidence="2" id="KW-0456">Lyase</keyword>
<dbReference type="Gene3D" id="3.10.180.10">
    <property type="entry name" value="2,3-Dihydroxybiphenyl 1,2-Dioxygenase, domain 1"/>
    <property type="match status" value="1"/>
</dbReference>
<reference evidence="2 3" key="1">
    <citation type="submission" date="2020-08" db="EMBL/GenBank/DDBJ databases">
        <title>Genomic Encyclopedia of Type Strains, Phase III (KMG-III): the genomes of soil and plant-associated and newly described type strains.</title>
        <authorList>
            <person name="Whitman W."/>
        </authorList>
    </citation>
    <scope>NUCLEOTIDE SEQUENCE [LARGE SCALE GENOMIC DNA]</scope>
    <source>
        <strain evidence="2 3">CECT 3287</strain>
    </source>
</reference>
<proteinExistence type="predicted"/>
<dbReference type="InterPro" id="IPR004360">
    <property type="entry name" value="Glyas_Fos-R_dOase_dom"/>
</dbReference>
<dbReference type="Pfam" id="PF00903">
    <property type="entry name" value="Glyoxalase"/>
    <property type="match status" value="1"/>
</dbReference>
<gene>
    <name evidence="2" type="ORF">FHR83_003630</name>
</gene>
<protein>
    <submittedName>
        <fullName evidence="2">Catechol 2,3-dioxygenase-like lactoylglutathione lyase family enzyme</fullName>
    </submittedName>
</protein>
<dbReference type="InterPro" id="IPR037523">
    <property type="entry name" value="VOC_core"/>
</dbReference>
<evidence type="ECO:0000313" key="2">
    <source>
        <dbReference type="EMBL" id="MBB3095960.1"/>
    </source>
</evidence>
<dbReference type="AlphaFoldDB" id="A0A7W5AH37"/>
<evidence type="ECO:0000259" key="1">
    <source>
        <dbReference type="PROSITE" id="PS51819"/>
    </source>
</evidence>
<dbReference type="InterPro" id="IPR029068">
    <property type="entry name" value="Glyas_Bleomycin-R_OHBP_Dase"/>
</dbReference>
<organism evidence="2 3">
    <name type="scientific">Actinoplanes campanulatus</name>
    <dbReference type="NCBI Taxonomy" id="113559"/>
    <lineage>
        <taxon>Bacteria</taxon>
        <taxon>Bacillati</taxon>
        <taxon>Actinomycetota</taxon>
        <taxon>Actinomycetes</taxon>
        <taxon>Micromonosporales</taxon>
        <taxon>Micromonosporaceae</taxon>
        <taxon>Actinoplanes</taxon>
    </lineage>
</organism>
<sequence>MLINLMYVTINVTDQDRALEFYTEGLGLEKRIDHPGPQGRFLTVGVPGSPVQLLLWPYPPAAGNPGTPSPVFLESDDLRKDFDAMRGRGVAFEGEPADYPFGVRVEAIDPDGNRIALRERHAR</sequence>
<feature type="domain" description="VOC" evidence="1">
    <location>
        <begin position="4"/>
        <end position="120"/>
    </location>
</feature>